<protein>
    <submittedName>
        <fullName evidence="2">Uncharacterized protein</fullName>
    </submittedName>
</protein>
<proteinExistence type="predicted"/>
<keyword evidence="1" id="KW-0175">Coiled coil</keyword>
<sequence length="414" mass="45026">MTLASDEADLQEAEKLRAQEAGVFAEAEQGLVSTVDALDRALAIVGHEQRKVYKSEALLQTETSGSFVDAFSAIVEASSVALADRQRLVALAQGSQKDVSAEDAEDSELNDALGLTPTAYQSKSSSLVTVLNEVLEKAQTELEKLRREEQEKLHSYQLLRQSQSEKMKYAKRDMAAAQERKGDAAQRIAASEGSLAEAQRSVAETVAALQDLQGTCLKKATKFEEDTQGRAEEVKALQEAKEAIEAKLGGGRAASFLQLGRGVDLTPKRLLAEALQPLQLFIRSFGSRRSGHRGCCVTLAKPKRFGSLQEAVEFARHHVDSVLRRAEAGARAAAASQRGTSLGGRRCGARDFLDPLSSSASLRKYLLAADAVRDVEQRSVGRGKYEEYFASLDRQLAVFDEFHSETVPSSFNET</sequence>
<keyword evidence="3" id="KW-1185">Reference proteome</keyword>
<evidence type="ECO:0000313" key="3">
    <source>
        <dbReference type="Proteomes" id="UP001178507"/>
    </source>
</evidence>
<name>A0AA36MM11_9DINO</name>
<comment type="caution">
    <text evidence="2">The sequence shown here is derived from an EMBL/GenBank/DDBJ whole genome shotgun (WGS) entry which is preliminary data.</text>
</comment>
<dbReference type="AlphaFoldDB" id="A0AA36MM11"/>
<evidence type="ECO:0000256" key="1">
    <source>
        <dbReference type="SAM" id="Coils"/>
    </source>
</evidence>
<gene>
    <name evidence="2" type="ORF">EVOR1521_LOCUS2248</name>
</gene>
<evidence type="ECO:0000313" key="2">
    <source>
        <dbReference type="EMBL" id="CAJ1372107.1"/>
    </source>
</evidence>
<organism evidence="2 3">
    <name type="scientific">Effrenium voratum</name>
    <dbReference type="NCBI Taxonomy" id="2562239"/>
    <lineage>
        <taxon>Eukaryota</taxon>
        <taxon>Sar</taxon>
        <taxon>Alveolata</taxon>
        <taxon>Dinophyceae</taxon>
        <taxon>Suessiales</taxon>
        <taxon>Symbiodiniaceae</taxon>
        <taxon>Effrenium</taxon>
    </lineage>
</organism>
<dbReference type="EMBL" id="CAUJNA010000114">
    <property type="protein sequence ID" value="CAJ1372107.1"/>
    <property type="molecule type" value="Genomic_DNA"/>
</dbReference>
<accession>A0AA36MM11</accession>
<dbReference type="Proteomes" id="UP001178507">
    <property type="component" value="Unassembled WGS sequence"/>
</dbReference>
<reference evidence="2" key="1">
    <citation type="submission" date="2023-08" db="EMBL/GenBank/DDBJ databases">
        <authorList>
            <person name="Chen Y."/>
            <person name="Shah S."/>
            <person name="Dougan E. K."/>
            <person name="Thang M."/>
            <person name="Chan C."/>
        </authorList>
    </citation>
    <scope>NUCLEOTIDE SEQUENCE</scope>
</reference>
<feature type="coiled-coil region" evidence="1">
    <location>
        <begin position="128"/>
        <end position="215"/>
    </location>
</feature>